<evidence type="ECO:0000256" key="2">
    <source>
        <dbReference type="ARBA" id="ARBA00022664"/>
    </source>
</evidence>
<keyword evidence="10" id="KW-1185">Reference proteome</keyword>
<feature type="repeat" description="WD" evidence="7">
    <location>
        <begin position="310"/>
        <end position="342"/>
    </location>
</feature>
<feature type="repeat" description="WD" evidence="7">
    <location>
        <begin position="82"/>
        <end position="123"/>
    </location>
</feature>
<dbReference type="GO" id="GO:0000387">
    <property type="term" value="P:spliceosomal snRNP assembly"/>
    <property type="evidence" value="ECO:0007669"/>
    <property type="project" value="TreeGrafter"/>
</dbReference>
<evidence type="ECO:0000256" key="1">
    <source>
        <dbReference type="ARBA" id="ARBA00022574"/>
    </source>
</evidence>
<accession>A0AAE2D9B9</accession>
<reference evidence="9" key="2">
    <citation type="journal article" date="2023" name="Infect Dis Poverty">
        <title>Chromosome-scale genome of the human blood fluke Schistosoma mekongi and its implications for public health.</title>
        <authorList>
            <person name="Zhou M."/>
            <person name="Xu L."/>
            <person name="Xu D."/>
            <person name="Chen W."/>
            <person name="Khan J."/>
            <person name="Hu Y."/>
            <person name="Huang H."/>
            <person name="Wei H."/>
            <person name="Zhang Y."/>
            <person name="Chusongsang P."/>
            <person name="Tanasarnprasert K."/>
            <person name="Hu X."/>
            <person name="Limpanont Y."/>
            <person name="Lv Z."/>
        </authorList>
    </citation>
    <scope>NUCLEOTIDE SEQUENCE</scope>
    <source>
        <strain evidence="9">LV_2022a</strain>
    </source>
</reference>
<keyword evidence="1 7" id="KW-0853">WD repeat</keyword>
<sequence length="392" mass="43018">MFEQRTRSSVSSRPASLRDIPPRRVMIQPPKQSPVYCPGHTRPVVDICYSGETDCGHLFITASKDGKAILRQGDTGDWIGTFLGHSGAVWSCVLDKHATKAATGAADFTAKVWDANSGSELISITQDHIVRCVDLSKTDSGTKLLTANNWRKISVYDLNSPKSPISIFEGHEQIIRRLLWCGEDKLALSASEDKTIRLWDLRDISSKPVAVRQLWSKELSDPVNDIQFNINCNVDQVTAVAACGNSVQTYAFDWRYKNLVEQPESLSTFTLSCPVNSVSLHPTEKLLVCGGENHIIYRLNSETGEILETCKGHFGPLHCVRFSPDGHVFSSGSEDGTVRLWQTVVGSAFGLWRLSVPNEVSAVNCSNLPTNSKEHCGANLTEVPATGDTVKS</sequence>
<dbReference type="InterPro" id="IPR019775">
    <property type="entry name" value="WD40_repeat_CS"/>
</dbReference>
<evidence type="ECO:0000313" key="9">
    <source>
        <dbReference type="EMBL" id="KAK4475872.1"/>
    </source>
</evidence>
<dbReference type="AlphaFoldDB" id="A0AAE2D9B9"/>
<dbReference type="PROSITE" id="PS50294">
    <property type="entry name" value="WD_REPEATS_REGION"/>
    <property type="match status" value="2"/>
</dbReference>
<dbReference type="PANTHER" id="PTHR19877">
    <property type="entry name" value="EUKARYOTIC TRANSLATION INITIATION FACTOR 3 SUBUNIT I"/>
    <property type="match status" value="1"/>
</dbReference>
<evidence type="ECO:0000256" key="4">
    <source>
        <dbReference type="ARBA" id="ARBA00023187"/>
    </source>
</evidence>
<dbReference type="Gene3D" id="2.130.10.10">
    <property type="entry name" value="YVTN repeat-like/Quinoprotein amine dehydrogenase"/>
    <property type="match status" value="1"/>
</dbReference>
<dbReference type="GO" id="GO:0003723">
    <property type="term" value="F:RNA binding"/>
    <property type="evidence" value="ECO:0007669"/>
    <property type="project" value="TreeGrafter"/>
</dbReference>
<feature type="region of interest" description="Disordered" evidence="8">
    <location>
        <begin position="1"/>
        <end position="23"/>
    </location>
</feature>
<comment type="caution">
    <text evidence="9">The sequence shown here is derived from an EMBL/GenBank/DDBJ whole genome shotgun (WGS) entry which is preliminary data.</text>
</comment>
<gene>
    <name evidence="9" type="ORF">MN116_001119</name>
</gene>
<dbReference type="PRINTS" id="PR00320">
    <property type="entry name" value="GPROTEINBRPT"/>
</dbReference>
<evidence type="ECO:0000256" key="6">
    <source>
        <dbReference type="ARBA" id="ARBA00040390"/>
    </source>
</evidence>
<dbReference type="SUPFAM" id="SSF50978">
    <property type="entry name" value="WD40 repeat-like"/>
    <property type="match status" value="1"/>
</dbReference>
<reference evidence="9" key="1">
    <citation type="submission" date="2022-04" db="EMBL/GenBank/DDBJ databases">
        <authorList>
            <person name="Xu L."/>
            <person name="Lv Z."/>
        </authorList>
    </citation>
    <scope>NUCLEOTIDE SEQUENCE</scope>
    <source>
        <strain evidence="9">LV_2022a</strain>
    </source>
</reference>
<dbReference type="PROSITE" id="PS00678">
    <property type="entry name" value="WD_REPEATS_1"/>
    <property type="match status" value="2"/>
</dbReference>
<evidence type="ECO:0000256" key="7">
    <source>
        <dbReference type="PROSITE-ProRule" id="PRU00221"/>
    </source>
</evidence>
<dbReference type="PANTHER" id="PTHR19877:SF13">
    <property type="entry name" value="SERINE-THREONINE KINASE RECEPTOR-ASSOCIATED PROTEIN"/>
    <property type="match status" value="1"/>
</dbReference>
<dbReference type="PROSITE" id="PS50082">
    <property type="entry name" value="WD_REPEATS_2"/>
    <property type="match status" value="3"/>
</dbReference>
<dbReference type="Proteomes" id="UP001292079">
    <property type="component" value="Unassembled WGS sequence"/>
</dbReference>
<dbReference type="Pfam" id="PF00400">
    <property type="entry name" value="WD40"/>
    <property type="match status" value="4"/>
</dbReference>
<proteinExistence type="inferred from homology"/>
<dbReference type="InterPro" id="IPR036322">
    <property type="entry name" value="WD40_repeat_dom_sf"/>
</dbReference>
<dbReference type="EMBL" id="JALJAT010000001">
    <property type="protein sequence ID" value="KAK4475872.1"/>
    <property type="molecule type" value="Genomic_DNA"/>
</dbReference>
<dbReference type="InterPro" id="IPR015943">
    <property type="entry name" value="WD40/YVTN_repeat-like_dom_sf"/>
</dbReference>
<keyword evidence="4" id="KW-0508">mRNA splicing</keyword>
<keyword evidence="3" id="KW-0677">Repeat</keyword>
<evidence type="ECO:0000256" key="3">
    <source>
        <dbReference type="ARBA" id="ARBA00022737"/>
    </source>
</evidence>
<dbReference type="InterPro" id="IPR020472">
    <property type="entry name" value="WD40_PAC1"/>
</dbReference>
<dbReference type="GO" id="GO:0032797">
    <property type="term" value="C:SMN complex"/>
    <property type="evidence" value="ECO:0007669"/>
    <property type="project" value="TreeGrafter"/>
</dbReference>
<dbReference type="SMART" id="SM00320">
    <property type="entry name" value="WD40"/>
    <property type="match status" value="6"/>
</dbReference>
<keyword evidence="2" id="KW-0507">mRNA processing</keyword>
<feature type="repeat" description="WD" evidence="7">
    <location>
        <begin position="168"/>
        <end position="202"/>
    </location>
</feature>
<name>A0AAE2D9B9_SCHME</name>
<dbReference type="CDD" id="cd00200">
    <property type="entry name" value="WD40"/>
    <property type="match status" value="1"/>
</dbReference>
<evidence type="ECO:0000256" key="8">
    <source>
        <dbReference type="SAM" id="MobiDB-lite"/>
    </source>
</evidence>
<comment type="similarity">
    <text evidence="5">Belongs to the WD repeat STRAP family.</text>
</comment>
<evidence type="ECO:0000313" key="10">
    <source>
        <dbReference type="Proteomes" id="UP001292079"/>
    </source>
</evidence>
<organism evidence="9 10">
    <name type="scientific">Schistosoma mekongi</name>
    <name type="common">Parasitic worm</name>
    <dbReference type="NCBI Taxonomy" id="38744"/>
    <lineage>
        <taxon>Eukaryota</taxon>
        <taxon>Metazoa</taxon>
        <taxon>Spiralia</taxon>
        <taxon>Lophotrochozoa</taxon>
        <taxon>Platyhelminthes</taxon>
        <taxon>Trematoda</taxon>
        <taxon>Digenea</taxon>
        <taxon>Strigeidida</taxon>
        <taxon>Schistosomatoidea</taxon>
        <taxon>Schistosomatidae</taxon>
        <taxon>Schistosoma</taxon>
    </lineage>
</organism>
<protein>
    <recommendedName>
        <fullName evidence="6">Serine-threonine kinase receptor-associated protein</fullName>
    </recommendedName>
</protein>
<evidence type="ECO:0000256" key="5">
    <source>
        <dbReference type="ARBA" id="ARBA00038394"/>
    </source>
</evidence>
<dbReference type="InterPro" id="IPR001680">
    <property type="entry name" value="WD40_rpt"/>
</dbReference>